<dbReference type="EMBL" id="JAAQHG020000040">
    <property type="protein sequence ID" value="KAL1583059.1"/>
    <property type="molecule type" value="Genomic_DNA"/>
</dbReference>
<dbReference type="GeneID" id="96009886"/>
<proteinExistence type="predicted"/>
<evidence type="ECO:0000313" key="2">
    <source>
        <dbReference type="EMBL" id="KAL1583059.1"/>
    </source>
</evidence>
<keyword evidence="3" id="KW-1185">Reference proteome</keyword>
<dbReference type="AlphaFoldDB" id="A0AB34KD97"/>
<dbReference type="Proteomes" id="UP000803884">
    <property type="component" value="Unassembled WGS sequence"/>
</dbReference>
<feature type="compositionally biased region" description="Acidic residues" evidence="1">
    <location>
        <begin position="211"/>
        <end position="222"/>
    </location>
</feature>
<reference evidence="2 3" key="1">
    <citation type="journal article" date="2020" name="Microbiol. Resour. Announc.">
        <title>Draft Genome Sequence of a Cladosporium Species Isolated from the Mesophotic Ascidian Didemnum maculosum.</title>
        <authorList>
            <person name="Gioti A."/>
            <person name="Siaperas R."/>
            <person name="Nikolaivits E."/>
            <person name="Le Goff G."/>
            <person name="Ouazzani J."/>
            <person name="Kotoulas G."/>
            <person name="Topakas E."/>
        </authorList>
    </citation>
    <scope>NUCLEOTIDE SEQUENCE [LARGE SCALE GENOMIC DNA]</scope>
    <source>
        <strain evidence="2 3">TM138-S3</strain>
    </source>
</reference>
<feature type="compositionally biased region" description="Low complexity" evidence="1">
    <location>
        <begin position="174"/>
        <end position="191"/>
    </location>
</feature>
<comment type="caution">
    <text evidence="2">The sequence shown here is derived from an EMBL/GenBank/DDBJ whole genome shotgun (WGS) entry which is preliminary data.</text>
</comment>
<feature type="region of interest" description="Disordered" evidence="1">
    <location>
        <begin position="50"/>
        <end position="222"/>
    </location>
</feature>
<organism evidence="2 3">
    <name type="scientific">Cladosporium halotolerans</name>
    <dbReference type="NCBI Taxonomy" id="1052096"/>
    <lineage>
        <taxon>Eukaryota</taxon>
        <taxon>Fungi</taxon>
        <taxon>Dikarya</taxon>
        <taxon>Ascomycota</taxon>
        <taxon>Pezizomycotina</taxon>
        <taxon>Dothideomycetes</taxon>
        <taxon>Dothideomycetidae</taxon>
        <taxon>Cladosporiales</taxon>
        <taxon>Cladosporiaceae</taxon>
        <taxon>Cladosporium</taxon>
    </lineage>
</organism>
<evidence type="ECO:0000256" key="1">
    <source>
        <dbReference type="SAM" id="MobiDB-lite"/>
    </source>
</evidence>
<feature type="compositionally biased region" description="Polar residues" evidence="1">
    <location>
        <begin position="96"/>
        <end position="113"/>
    </location>
</feature>
<evidence type="ECO:0000313" key="3">
    <source>
        <dbReference type="Proteomes" id="UP000803884"/>
    </source>
</evidence>
<dbReference type="RefSeq" id="XP_069226166.1">
    <property type="nucleotide sequence ID" value="XM_069377048.1"/>
</dbReference>
<name>A0AB34KD97_9PEZI</name>
<protein>
    <submittedName>
        <fullName evidence="2">Uncharacterized protein</fullName>
    </submittedName>
</protein>
<sequence>MLTHASTPRDSGSFVVNHDNNSLEIFCRGDGFESWDTSSVEQGFINPFVTKPTLGKKSLEPIPGSRPVSPAKPLDGPFPDIDEPAPADKMPLPDSPMQSPILMSSDNGSTNSLAVPPPLRRASSNQESHIHPLFRSHSPTPPPTPSIGTVVTASPFAGQVIHGDHAMAPKRMQSRSSSRPSSPHASPAMRSGSFPSARRPSNLSTRHPLDLEPEDVPEMPKL</sequence>
<accession>A0AB34KD97</accession>
<gene>
    <name evidence="2" type="ORF">WHR41_08444</name>
</gene>